<keyword evidence="3" id="KW-1185">Reference proteome</keyword>
<gene>
    <name evidence="2" type="ORF">JIN84_16770</name>
</gene>
<dbReference type="AlphaFoldDB" id="A0A934R6S9"/>
<organism evidence="2 3">
    <name type="scientific">Luteolibacter yonseiensis</name>
    <dbReference type="NCBI Taxonomy" id="1144680"/>
    <lineage>
        <taxon>Bacteria</taxon>
        <taxon>Pseudomonadati</taxon>
        <taxon>Verrucomicrobiota</taxon>
        <taxon>Verrucomicrobiia</taxon>
        <taxon>Verrucomicrobiales</taxon>
        <taxon>Verrucomicrobiaceae</taxon>
        <taxon>Luteolibacter</taxon>
    </lineage>
</organism>
<proteinExistence type="predicted"/>
<feature type="compositionally biased region" description="Polar residues" evidence="1">
    <location>
        <begin position="21"/>
        <end position="33"/>
    </location>
</feature>
<dbReference type="Proteomes" id="UP000600139">
    <property type="component" value="Unassembled WGS sequence"/>
</dbReference>
<dbReference type="RefSeq" id="WP_200352221.1">
    <property type="nucleotide sequence ID" value="NZ_BAABHZ010000001.1"/>
</dbReference>
<evidence type="ECO:0000313" key="2">
    <source>
        <dbReference type="EMBL" id="MBK1817276.1"/>
    </source>
</evidence>
<comment type="caution">
    <text evidence="2">The sequence shown here is derived from an EMBL/GenBank/DDBJ whole genome shotgun (WGS) entry which is preliminary data.</text>
</comment>
<dbReference type="EMBL" id="JAENIK010000012">
    <property type="protein sequence ID" value="MBK1817276.1"/>
    <property type="molecule type" value="Genomic_DNA"/>
</dbReference>
<reference evidence="2" key="1">
    <citation type="submission" date="2021-01" db="EMBL/GenBank/DDBJ databases">
        <title>Modified the classification status of verrucomicrobia.</title>
        <authorList>
            <person name="Feng X."/>
        </authorList>
    </citation>
    <scope>NUCLEOTIDE SEQUENCE</scope>
    <source>
        <strain evidence="2">JCM 18052</strain>
    </source>
</reference>
<feature type="region of interest" description="Disordered" evidence="1">
    <location>
        <begin position="1"/>
        <end position="36"/>
    </location>
</feature>
<evidence type="ECO:0000313" key="3">
    <source>
        <dbReference type="Proteomes" id="UP000600139"/>
    </source>
</evidence>
<name>A0A934R6S9_9BACT</name>
<protein>
    <submittedName>
        <fullName evidence="2">Uncharacterized protein</fullName>
    </submittedName>
</protein>
<sequence length="51" mass="5307">MLALASSLPEPPGLRHASKLATKSGSKLPQSKTLPVFNPPGCGRYDGFLIG</sequence>
<accession>A0A934R6S9</accession>
<evidence type="ECO:0000256" key="1">
    <source>
        <dbReference type="SAM" id="MobiDB-lite"/>
    </source>
</evidence>